<name>A0A117PSH4_9ACTN</name>
<dbReference type="Proteomes" id="UP000053039">
    <property type="component" value="Unassembled WGS sequence"/>
</dbReference>
<evidence type="ECO:0000313" key="3">
    <source>
        <dbReference type="Proteomes" id="UP000053039"/>
    </source>
</evidence>
<evidence type="ECO:0000256" key="1">
    <source>
        <dbReference type="SAM" id="Phobius"/>
    </source>
</evidence>
<keyword evidence="1" id="KW-0472">Membrane</keyword>
<dbReference type="EMBL" id="LMWM01000009">
    <property type="protein sequence ID" value="KUM89182.1"/>
    <property type="molecule type" value="Genomic_DNA"/>
</dbReference>
<keyword evidence="1" id="KW-0812">Transmembrane</keyword>
<protein>
    <recommendedName>
        <fullName evidence="4">Transmembrane protein</fullName>
    </recommendedName>
</protein>
<evidence type="ECO:0008006" key="4">
    <source>
        <dbReference type="Google" id="ProtNLM"/>
    </source>
</evidence>
<reference evidence="2 3" key="1">
    <citation type="submission" date="2015-10" db="EMBL/GenBank/DDBJ databases">
        <title>Draft genome sequence of Streptomyces pseudovenezuelae DSM 40212, type strain for the species Streptomyces pseudovenezuelae.</title>
        <authorList>
            <person name="Ruckert C."/>
            <person name="Winkler A."/>
            <person name="Kalinowski J."/>
            <person name="Kampfer P."/>
            <person name="Glaeser S."/>
        </authorList>
    </citation>
    <scope>NUCLEOTIDE SEQUENCE [LARGE SCALE GENOMIC DNA]</scope>
    <source>
        <strain evidence="2 3">DSM 40212</strain>
    </source>
</reference>
<dbReference type="OrthoDB" id="3827993at2"/>
<evidence type="ECO:0000313" key="2">
    <source>
        <dbReference type="EMBL" id="KUM89182.1"/>
    </source>
</evidence>
<dbReference type="AlphaFoldDB" id="A0A117PSH4"/>
<proteinExistence type="predicted"/>
<comment type="caution">
    <text evidence="2">The sequence shown here is derived from an EMBL/GenBank/DDBJ whole genome shotgun (WGS) entry which is preliminary data.</text>
</comment>
<sequence>MRERRLHGCFGTVMGLALAVLTAMLLGRALSACDAGVNGAANSTFLVVLFVPSLWSLLTLSWVMVGVLLGRQALLHALALTVVLAAVCWCAVSLFWSGATHECPSGVPPWWPGLLPVPGF</sequence>
<keyword evidence="1" id="KW-1133">Transmembrane helix</keyword>
<accession>A0A117PSH4</accession>
<feature type="transmembrane region" description="Helical" evidence="1">
    <location>
        <begin position="47"/>
        <end position="70"/>
    </location>
</feature>
<feature type="transmembrane region" description="Helical" evidence="1">
    <location>
        <begin position="77"/>
        <end position="96"/>
    </location>
</feature>
<organism evidence="2 3">
    <name type="scientific">Streptomyces pseudovenezuelae</name>
    <dbReference type="NCBI Taxonomy" id="67350"/>
    <lineage>
        <taxon>Bacteria</taxon>
        <taxon>Bacillati</taxon>
        <taxon>Actinomycetota</taxon>
        <taxon>Actinomycetes</taxon>
        <taxon>Kitasatosporales</taxon>
        <taxon>Streptomycetaceae</taxon>
        <taxon>Streptomyces</taxon>
        <taxon>Streptomyces aurantiacus group</taxon>
    </lineage>
</organism>
<gene>
    <name evidence="2" type="ORF">AQI94_11710</name>
</gene>